<evidence type="ECO:0000256" key="3">
    <source>
        <dbReference type="ARBA" id="ARBA00022452"/>
    </source>
</evidence>
<dbReference type="InterPro" id="IPR000531">
    <property type="entry name" value="Beta-barrel_TonB"/>
</dbReference>
<dbReference type="Pfam" id="PF07715">
    <property type="entry name" value="Plug"/>
    <property type="match status" value="1"/>
</dbReference>
<evidence type="ECO:0000313" key="16">
    <source>
        <dbReference type="Proteomes" id="UP000050827"/>
    </source>
</evidence>
<dbReference type="RefSeq" id="WP_055392257.1">
    <property type="nucleotide sequence ID" value="NZ_LCTZ01000002.1"/>
</dbReference>
<reference evidence="15 16" key="1">
    <citation type="submission" date="2015-04" db="EMBL/GenBank/DDBJ databases">
        <title>Complete genome of flavobacterium.</title>
        <authorList>
            <person name="Kwon Y.M."/>
            <person name="Kim S.-J."/>
        </authorList>
    </citation>
    <scope>NUCLEOTIDE SEQUENCE [LARGE SCALE GENOMIC DNA]</scope>
    <source>
        <strain evidence="15 16">DK169</strain>
    </source>
</reference>
<keyword evidence="8" id="KW-0675">Receptor</keyword>
<keyword evidence="4 10" id="KW-0812">Transmembrane</keyword>
<evidence type="ECO:0000259" key="14">
    <source>
        <dbReference type="Pfam" id="PF07715"/>
    </source>
</evidence>
<dbReference type="InterPro" id="IPR036942">
    <property type="entry name" value="Beta-barrel_TonB_sf"/>
</dbReference>
<dbReference type="OrthoDB" id="9803050at2"/>
<evidence type="ECO:0000256" key="7">
    <source>
        <dbReference type="ARBA" id="ARBA00023136"/>
    </source>
</evidence>
<dbReference type="Pfam" id="PF13715">
    <property type="entry name" value="CarbopepD_reg_2"/>
    <property type="match status" value="1"/>
</dbReference>
<dbReference type="SUPFAM" id="SSF56935">
    <property type="entry name" value="Porins"/>
    <property type="match status" value="1"/>
</dbReference>
<dbReference type="InterPro" id="IPR012910">
    <property type="entry name" value="Plug_dom"/>
</dbReference>
<dbReference type="AlphaFoldDB" id="A0A0Q1BEX2"/>
<keyword evidence="6 11" id="KW-0798">TonB box</keyword>
<evidence type="ECO:0000313" key="15">
    <source>
        <dbReference type="EMBL" id="KQC28721.1"/>
    </source>
</evidence>
<dbReference type="GO" id="GO:0015344">
    <property type="term" value="F:siderophore uptake transmembrane transporter activity"/>
    <property type="evidence" value="ECO:0007669"/>
    <property type="project" value="TreeGrafter"/>
</dbReference>
<dbReference type="Gene3D" id="2.40.170.20">
    <property type="entry name" value="TonB-dependent receptor, beta-barrel domain"/>
    <property type="match status" value="1"/>
</dbReference>
<proteinExistence type="inferred from homology"/>
<dbReference type="Pfam" id="PF00593">
    <property type="entry name" value="TonB_dep_Rec_b-barrel"/>
    <property type="match status" value="1"/>
</dbReference>
<evidence type="ECO:0000256" key="6">
    <source>
        <dbReference type="ARBA" id="ARBA00023077"/>
    </source>
</evidence>
<dbReference type="GO" id="GO:0044718">
    <property type="term" value="P:siderophore transmembrane transport"/>
    <property type="evidence" value="ECO:0007669"/>
    <property type="project" value="TreeGrafter"/>
</dbReference>
<dbReference type="InterPro" id="IPR039426">
    <property type="entry name" value="TonB-dep_rcpt-like"/>
</dbReference>
<evidence type="ECO:0000256" key="1">
    <source>
        <dbReference type="ARBA" id="ARBA00004571"/>
    </source>
</evidence>
<evidence type="ECO:0000256" key="11">
    <source>
        <dbReference type="RuleBase" id="RU003357"/>
    </source>
</evidence>
<feature type="domain" description="TonB-dependent receptor-like beta-barrel" evidence="13">
    <location>
        <begin position="302"/>
        <end position="759"/>
    </location>
</feature>
<accession>A0A0Q1BEX2</accession>
<dbReference type="SUPFAM" id="SSF49464">
    <property type="entry name" value="Carboxypeptidase regulatory domain-like"/>
    <property type="match status" value="1"/>
</dbReference>
<keyword evidence="9 10" id="KW-0998">Cell outer membrane</keyword>
<dbReference type="STRING" id="346185.AAY42_01570"/>
<keyword evidence="15" id="KW-0176">Collagen</keyword>
<dbReference type="GO" id="GO:0009279">
    <property type="term" value="C:cell outer membrane"/>
    <property type="evidence" value="ECO:0007669"/>
    <property type="project" value="UniProtKB-SubCell"/>
</dbReference>
<evidence type="ECO:0000256" key="10">
    <source>
        <dbReference type="PROSITE-ProRule" id="PRU01360"/>
    </source>
</evidence>
<comment type="subcellular location">
    <subcellularLocation>
        <location evidence="1 10">Cell outer membrane</location>
        <topology evidence="1 10">Multi-pass membrane protein</topology>
    </subcellularLocation>
</comment>
<dbReference type="Gene3D" id="2.60.40.1120">
    <property type="entry name" value="Carboxypeptidase-like, regulatory domain"/>
    <property type="match status" value="1"/>
</dbReference>
<keyword evidence="5 12" id="KW-0732">Signal</keyword>
<evidence type="ECO:0000256" key="5">
    <source>
        <dbReference type="ARBA" id="ARBA00022729"/>
    </source>
</evidence>
<evidence type="ECO:0000256" key="9">
    <source>
        <dbReference type="ARBA" id="ARBA00023237"/>
    </source>
</evidence>
<dbReference type="InterPro" id="IPR037066">
    <property type="entry name" value="Plug_dom_sf"/>
</dbReference>
<evidence type="ECO:0000256" key="4">
    <source>
        <dbReference type="ARBA" id="ARBA00022692"/>
    </source>
</evidence>
<comment type="similarity">
    <text evidence="10 11">Belongs to the TonB-dependent receptor family.</text>
</comment>
<name>A0A0Q1BEX2_9FLAO</name>
<evidence type="ECO:0000256" key="8">
    <source>
        <dbReference type="ARBA" id="ARBA00023170"/>
    </source>
</evidence>
<dbReference type="Gene3D" id="2.170.130.10">
    <property type="entry name" value="TonB-dependent receptor, plug domain"/>
    <property type="match status" value="1"/>
</dbReference>
<feature type="signal peptide" evidence="12">
    <location>
        <begin position="1"/>
        <end position="28"/>
    </location>
</feature>
<dbReference type="InterPro" id="IPR008969">
    <property type="entry name" value="CarboxyPept-like_regulatory"/>
</dbReference>
<feature type="chain" id="PRO_5006188612" evidence="12">
    <location>
        <begin position="29"/>
        <end position="799"/>
    </location>
</feature>
<keyword evidence="3 10" id="KW-1134">Transmembrane beta strand</keyword>
<keyword evidence="2 10" id="KW-0813">Transport</keyword>
<feature type="domain" description="TonB-dependent receptor plug" evidence="14">
    <location>
        <begin position="151"/>
        <end position="229"/>
    </location>
</feature>
<organism evidence="15 16">
    <name type="scientific">Flagellimonas eckloniae</name>
    <dbReference type="NCBI Taxonomy" id="346185"/>
    <lineage>
        <taxon>Bacteria</taxon>
        <taxon>Pseudomonadati</taxon>
        <taxon>Bacteroidota</taxon>
        <taxon>Flavobacteriia</taxon>
        <taxon>Flavobacteriales</taxon>
        <taxon>Flavobacteriaceae</taxon>
        <taxon>Flagellimonas</taxon>
    </lineage>
</organism>
<dbReference type="Proteomes" id="UP000050827">
    <property type="component" value="Unassembled WGS sequence"/>
</dbReference>
<keyword evidence="16" id="KW-1185">Reference proteome</keyword>
<dbReference type="PATRIC" id="fig|1547436.3.peg.330"/>
<evidence type="ECO:0000256" key="2">
    <source>
        <dbReference type="ARBA" id="ARBA00022448"/>
    </source>
</evidence>
<sequence length="799" mass="89719">MKKKKDRYAPIQLLIGLCILLGSTVIQAQNSFTISGNITDKMNGETLFGTSIFLKGTTIGAVTNEYGFYSITAPKGSYTMIVSHMGYKEITMEVVLDQNQKIDVEIQEFSTQLDEVEVTAEEPERAILRKPEMSVSKLNIKTVKQMPVVLGEVDIIKSLQILPGVTNNGEGSSGFHVRGGAVDQNLVLLDEAIIYNTSHMLGFFSVFNADAVKDLKLYKGGIPAKFGGRVSSVLDVRQKDGNNKNFALTGGVGVISSRLAAEGPMFNERGSFLVAGRGSYAHLFLKLAGEKNSVSFYDLNLKTNYSFNENNKLYISGYFGRDVFDFDGSFSSSYGNASGNLRWNHIFNDRLFSNLSLIYSKYDYELGITDFEFDWISSIKNYNAKYDLKYYFSDAFKLDFGISTIKYEFDPGQIKPTGPNSAINELQLDKKRALESAAYINAEHKLTDNLTAQYGVRFSHFNRMGGQPISEYANDQPLVYNNTLQFYQRTDPIGETNYDKGESIKTFSNFEPRLSLAYQLNDYSSVKLGYSRAAQYIHLLSNTSSVTPLDVWTPSGEYIEPQLSDQYALGYFRNFKDKIYSLEAEVYYKTVDNRIDYVDGSDLIGNNTIETEVLNGESRAYGLELLFRKNEGPFTGWVSYTLSKSEQRTPGGIADGPGINNGEWYNTPFDRTHDISVTGAYQLNNKWSFGANAIFQTGRPVTYPNGQYEYEGISIASYSDRNADRLPAYYRLDVSATYKPNRRPDKKWKGEWVFGIYNVLNRKNAAAISFGQNFETGANEATRTAIFGIVPSLTYNFKF</sequence>
<dbReference type="EMBL" id="LCTZ01000002">
    <property type="protein sequence ID" value="KQC28721.1"/>
    <property type="molecule type" value="Genomic_DNA"/>
</dbReference>
<dbReference type="PANTHER" id="PTHR30069:SF29">
    <property type="entry name" value="HEMOGLOBIN AND HEMOGLOBIN-HAPTOGLOBIN-BINDING PROTEIN 1-RELATED"/>
    <property type="match status" value="1"/>
</dbReference>
<comment type="caution">
    <text evidence="15">The sequence shown here is derived from an EMBL/GenBank/DDBJ whole genome shotgun (WGS) entry which is preliminary data.</text>
</comment>
<keyword evidence="7 10" id="KW-0472">Membrane</keyword>
<dbReference type="PANTHER" id="PTHR30069">
    <property type="entry name" value="TONB-DEPENDENT OUTER MEMBRANE RECEPTOR"/>
    <property type="match status" value="1"/>
</dbReference>
<dbReference type="PROSITE" id="PS52016">
    <property type="entry name" value="TONB_DEPENDENT_REC_3"/>
    <property type="match status" value="1"/>
</dbReference>
<gene>
    <name evidence="15" type="ORF">AAY42_01570</name>
</gene>
<evidence type="ECO:0000259" key="13">
    <source>
        <dbReference type="Pfam" id="PF00593"/>
    </source>
</evidence>
<protein>
    <submittedName>
        <fullName evidence="15">Collagen-binding protein</fullName>
    </submittedName>
</protein>
<evidence type="ECO:0000256" key="12">
    <source>
        <dbReference type="SAM" id="SignalP"/>
    </source>
</evidence>